<reference evidence="7" key="1">
    <citation type="journal article" date="2023" name="Plant J.">
        <title>Genome sequences and population genomics provide insights into the demographic history, inbreeding, and mutation load of two 'living fossil' tree species of Dipteronia.</title>
        <authorList>
            <person name="Feng Y."/>
            <person name="Comes H.P."/>
            <person name="Chen J."/>
            <person name="Zhu S."/>
            <person name="Lu R."/>
            <person name="Zhang X."/>
            <person name="Li P."/>
            <person name="Qiu J."/>
            <person name="Olsen K.M."/>
            <person name="Qiu Y."/>
        </authorList>
    </citation>
    <scope>NUCLEOTIDE SEQUENCE</scope>
    <source>
        <strain evidence="7">KIB01</strain>
    </source>
</reference>
<accession>A0AAD9X4R1</accession>
<dbReference type="EC" id="2.5.1.18" evidence="2"/>
<dbReference type="EMBL" id="JANJYI010000004">
    <property type="protein sequence ID" value="KAK2652754.1"/>
    <property type="molecule type" value="Genomic_DNA"/>
</dbReference>
<dbReference type="SUPFAM" id="SSF52833">
    <property type="entry name" value="Thioredoxin-like"/>
    <property type="match status" value="1"/>
</dbReference>
<dbReference type="InterPro" id="IPR004045">
    <property type="entry name" value="Glutathione_S-Trfase_N"/>
</dbReference>
<dbReference type="Proteomes" id="UP001280121">
    <property type="component" value="Unassembled WGS sequence"/>
</dbReference>
<dbReference type="GO" id="GO:0004364">
    <property type="term" value="F:glutathione transferase activity"/>
    <property type="evidence" value="ECO:0007669"/>
    <property type="project" value="UniProtKB-EC"/>
</dbReference>
<protein>
    <recommendedName>
        <fullName evidence="2">glutathione transferase</fullName>
        <ecNumber evidence="2">2.5.1.18</ecNumber>
    </recommendedName>
</protein>
<feature type="compositionally biased region" description="Polar residues" evidence="5">
    <location>
        <begin position="117"/>
        <end position="126"/>
    </location>
</feature>
<name>A0AAD9X4R1_9ROSI</name>
<evidence type="ECO:0000256" key="4">
    <source>
        <dbReference type="ARBA" id="ARBA00047960"/>
    </source>
</evidence>
<proteinExistence type="inferred from homology"/>
<feature type="region of interest" description="Disordered" evidence="5">
    <location>
        <begin position="85"/>
        <end position="137"/>
    </location>
</feature>
<dbReference type="Gene3D" id="3.40.30.10">
    <property type="entry name" value="Glutaredoxin"/>
    <property type="match status" value="1"/>
</dbReference>
<dbReference type="GO" id="GO:0043295">
    <property type="term" value="F:glutathione binding"/>
    <property type="evidence" value="ECO:0007669"/>
    <property type="project" value="TreeGrafter"/>
</dbReference>
<organism evidence="7 8">
    <name type="scientific">Dipteronia dyeriana</name>
    <dbReference type="NCBI Taxonomy" id="168575"/>
    <lineage>
        <taxon>Eukaryota</taxon>
        <taxon>Viridiplantae</taxon>
        <taxon>Streptophyta</taxon>
        <taxon>Embryophyta</taxon>
        <taxon>Tracheophyta</taxon>
        <taxon>Spermatophyta</taxon>
        <taxon>Magnoliopsida</taxon>
        <taxon>eudicotyledons</taxon>
        <taxon>Gunneridae</taxon>
        <taxon>Pentapetalae</taxon>
        <taxon>rosids</taxon>
        <taxon>malvids</taxon>
        <taxon>Sapindales</taxon>
        <taxon>Sapindaceae</taxon>
        <taxon>Hippocastanoideae</taxon>
        <taxon>Acereae</taxon>
        <taxon>Dipteronia</taxon>
    </lineage>
</organism>
<comment type="caution">
    <text evidence="7">The sequence shown here is derived from an EMBL/GenBank/DDBJ whole genome shotgun (WGS) entry which is preliminary data.</text>
</comment>
<dbReference type="AlphaFoldDB" id="A0AAD9X4R1"/>
<evidence type="ECO:0000256" key="3">
    <source>
        <dbReference type="ARBA" id="ARBA00022679"/>
    </source>
</evidence>
<keyword evidence="3" id="KW-0808">Transferase</keyword>
<dbReference type="GO" id="GO:0006749">
    <property type="term" value="P:glutathione metabolic process"/>
    <property type="evidence" value="ECO:0007669"/>
    <property type="project" value="TreeGrafter"/>
</dbReference>
<evidence type="ECO:0000256" key="1">
    <source>
        <dbReference type="ARBA" id="ARBA00010128"/>
    </source>
</evidence>
<dbReference type="PANTHER" id="PTHR43900:SF54">
    <property type="entry name" value="GLUTATHIONE S-TRANSFERASE F12"/>
    <property type="match status" value="1"/>
</dbReference>
<dbReference type="PROSITE" id="PS50404">
    <property type="entry name" value="GST_NTER"/>
    <property type="match status" value="1"/>
</dbReference>
<feature type="domain" description="GST N-terminal" evidence="6">
    <location>
        <begin position="1"/>
        <end position="87"/>
    </location>
</feature>
<evidence type="ECO:0000313" key="8">
    <source>
        <dbReference type="Proteomes" id="UP001280121"/>
    </source>
</evidence>
<gene>
    <name evidence="7" type="ORF">Ddye_012610</name>
</gene>
<dbReference type="GO" id="GO:0005737">
    <property type="term" value="C:cytoplasm"/>
    <property type="evidence" value="ECO:0007669"/>
    <property type="project" value="TreeGrafter"/>
</dbReference>
<dbReference type="PANTHER" id="PTHR43900">
    <property type="entry name" value="GLUTATHIONE S-TRANSFERASE RHO"/>
    <property type="match status" value="1"/>
</dbReference>
<dbReference type="InterPro" id="IPR036249">
    <property type="entry name" value="Thioredoxin-like_sf"/>
</dbReference>
<dbReference type="FunFam" id="3.40.30.10:FF:000016">
    <property type="entry name" value="Glutathione S-transferase F2"/>
    <property type="match status" value="1"/>
</dbReference>
<evidence type="ECO:0000256" key="5">
    <source>
        <dbReference type="SAM" id="MobiDB-lite"/>
    </source>
</evidence>
<evidence type="ECO:0000256" key="2">
    <source>
        <dbReference type="ARBA" id="ARBA00012452"/>
    </source>
</evidence>
<comment type="similarity">
    <text evidence="1">Belongs to the GST superfamily. Phi family.</text>
</comment>
<sequence length="179" mass="19849">MAVKVYGPVRAACPQRVLVCPLEKDVEFEIVHVDLDQGEQKRTEFLLQQPFGQVPVVEDGDFRLFGKFMGNSPVLSRQIREPRSKPAWNHLGGESHRGPVAGSGSAQLQRLSLHLGASTNGSSTHGATRRPSLGPLLREEAGNGFRHLRKPTFKYQLPCRRLVLFGLPQPPPLNQVLDE</sequence>
<comment type="catalytic activity">
    <reaction evidence="4">
        <text>RX + glutathione = an S-substituted glutathione + a halide anion + H(+)</text>
        <dbReference type="Rhea" id="RHEA:16437"/>
        <dbReference type="ChEBI" id="CHEBI:15378"/>
        <dbReference type="ChEBI" id="CHEBI:16042"/>
        <dbReference type="ChEBI" id="CHEBI:17792"/>
        <dbReference type="ChEBI" id="CHEBI:57925"/>
        <dbReference type="ChEBI" id="CHEBI:90779"/>
        <dbReference type="EC" id="2.5.1.18"/>
    </reaction>
</comment>
<evidence type="ECO:0000259" key="6">
    <source>
        <dbReference type="PROSITE" id="PS50404"/>
    </source>
</evidence>
<dbReference type="Pfam" id="PF02798">
    <property type="entry name" value="GST_N"/>
    <property type="match status" value="1"/>
</dbReference>
<keyword evidence="8" id="KW-1185">Reference proteome</keyword>
<evidence type="ECO:0000313" key="7">
    <source>
        <dbReference type="EMBL" id="KAK2652754.1"/>
    </source>
</evidence>